<dbReference type="PANTHER" id="PTHR11567">
    <property type="entry name" value="ACID PHOSPHATASE-RELATED"/>
    <property type="match status" value="1"/>
</dbReference>
<evidence type="ECO:0008006" key="7">
    <source>
        <dbReference type="Google" id="ProtNLM"/>
    </source>
</evidence>
<dbReference type="PANTHER" id="PTHR11567:SF110">
    <property type="entry name" value="2-PHOSPHOXYLOSE PHOSPHATASE 1"/>
    <property type="match status" value="1"/>
</dbReference>
<sequence length="403" mass="45338">MVFIFLSLCLVSVDKAESTLKSVFLLQRHGDRYGRLNITGFPAPSDVILGQITNDGQKRLRATAASLKAQYPDIIGKPKYIYGQHTFYSTYVERTKQSTLSFADGLFKGTGPEFLNKVQPIALESVLSDKEFFAKSYSKCPKATLLSERTLKRGEFQSIKKKNKDLLALIKKETKESMKDEDIPELLDSIVVYKETNFTLPQAILDKMDDIRQLYHDLSIAYTPKNNLEYSRSANGYLIRTIARQMLNDSKQADTRFHYYGIHGTTLQILLIGLGYDLKQHPNYAAPIIFELWQDGETLTIKSKLDLNPKVDGTVELVDWTPNTCPSTGNCTYTEFIKDYADIVTSNNTNTFFLTDCGFETTINNIPILIVDIVLAVLVLIVGAVATISIISLCKQSKKMESV</sequence>
<organism evidence="5 6">
    <name type="scientific">Blattamonas nauphoetae</name>
    <dbReference type="NCBI Taxonomy" id="2049346"/>
    <lineage>
        <taxon>Eukaryota</taxon>
        <taxon>Metamonada</taxon>
        <taxon>Preaxostyla</taxon>
        <taxon>Oxymonadida</taxon>
        <taxon>Blattamonas</taxon>
    </lineage>
</organism>
<keyword evidence="3" id="KW-0812">Transmembrane</keyword>
<evidence type="ECO:0000313" key="6">
    <source>
        <dbReference type="Proteomes" id="UP001281761"/>
    </source>
</evidence>
<dbReference type="EMBL" id="JARBJD010000163">
    <property type="protein sequence ID" value="KAK2949078.1"/>
    <property type="molecule type" value="Genomic_DNA"/>
</dbReference>
<comment type="caution">
    <text evidence="5">The sequence shown here is derived from an EMBL/GenBank/DDBJ whole genome shotgun (WGS) entry which is preliminary data.</text>
</comment>
<evidence type="ECO:0000256" key="2">
    <source>
        <dbReference type="ARBA" id="ARBA00022801"/>
    </source>
</evidence>
<dbReference type="InterPro" id="IPR029033">
    <property type="entry name" value="His_PPase_superfam"/>
</dbReference>
<protein>
    <recommendedName>
        <fullName evidence="7">Acid phosphatase</fullName>
    </recommendedName>
</protein>
<evidence type="ECO:0000256" key="4">
    <source>
        <dbReference type="SAM" id="SignalP"/>
    </source>
</evidence>
<gene>
    <name evidence="5" type="ORF">BLNAU_15998</name>
</gene>
<keyword evidence="4" id="KW-0732">Signal</keyword>
<keyword evidence="6" id="KW-1185">Reference proteome</keyword>
<dbReference type="Proteomes" id="UP001281761">
    <property type="component" value="Unassembled WGS sequence"/>
</dbReference>
<dbReference type="InterPro" id="IPR050645">
    <property type="entry name" value="Histidine_acid_phosphatase"/>
</dbReference>
<evidence type="ECO:0000313" key="5">
    <source>
        <dbReference type="EMBL" id="KAK2949078.1"/>
    </source>
</evidence>
<feature type="chain" id="PRO_5047166998" description="Acid phosphatase" evidence="4">
    <location>
        <begin position="17"/>
        <end position="403"/>
    </location>
</feature>
<name>A0ABQ9X9D3_9EUKA</name>
<comment type="similarity">
    <text evidence="1">Belongs to the histidine acid phosphatase family.</text>
</comment>
<dbReference type="InterPro" id="IPR000560">
    <property type="entry name" value="His_Pase_clade-2"/>
</dbReference>
<dbReference type="Gene3D" id="3.40.50.1240">
    <property type="entry name" value="Phosphoglycerate mutase-like"/>
    <property type="match status" value="1"/>
</dbReference>
<keyword evidence="3" id="KW-1133">Transmembrane helix</keyword>
<reference evidence="5 6" key="1">
    <citation type="journal article" date="2022" name="bioRxiv">
        <title>Genomics of Preaxostyla Flagellates Illuminates Evolutionary Transitions and the Path Towards Mitochondrial Loss.</title>
        <authorList>
            <person name="Novak L.V.F."/>
            <person name="Treitli S.C."/>
            <person name="Pyrih J."/>
            <person name="Halakuc P."/>
            <person name="Pipaliya S.V."/>
            <person name="Vacek V."/>
            <person name="Brzon O."/>
            <person name="Soukal P."/>
            <person name="Eme L."/>
            <person name="Dacks J.B."/>
            <person name="Karnkowska A."/>
            <person name="Elias M."/>
            <person name="Hampl V."/>
        </authorList>
    </citation>
    <scope>NUCLEOTIDE SEQUENCE [LARGE SCALE GENOMIC DNA]</scope>
    <source>
        <strain evidence="5">NAU3</strain>
        <tissue evidence="5">Gut</tissue>
    </source>
</reference>
<keyword evidence="2" id="KW-0378">Hydrolase</keyword>
<proteinExistence type="inferred from homology"/>
<dbReference type="SUPFAM" id="SSF53254">
    <property type="entry name" value="Phosphoglycerate mutase-like"/>
    <property type="match status" value="1"/>
</dbReference>
<dbReference type="CDD" id="cd07061">
    <property type="entry name" value="HP_HAP_like"/>
    <property type="match status" value="1"/>
</dbReference>
<feature type="transmembrane region" description="Helical" evidence="3">
    <location>
        <begin position="366"/>
        <end position="394"/>
    </location>
</feature>
<feature type="signal peptide" evidence="4">
    <location>
        <begin position="1"/>
        <end position="16"/>
    </location>
</feature>
<dbReference type="Pfam" id="PF00328">
    <property type="entry name" value="His_Phos_2"/>
    <property type="match status" value="1"/>
</dbReference>
<evidence type="ECO:0000256" key="3">
    <source>
        <dbReference type="SAM" id="Phobius"/>
    </source>
</evidence>
<keyword evidence="3" id="KW-0472">Membrane</keyword>
<accession>A0ABQ9X9D3</accession>
<evidence type="ECO:0000256" key="1">
    <source>
        <dbReference type="ARBA" id="ARBA00005375"/>
    </source>
</evidence>